<evidence type="ECO:0000259" key="1">
    <source>
        <dbReference type="Pfam" id="PF01878"/>
    </source>
</evidence>
<dbReference type="EMBL" id="BJCD01000085">
    <property type="protein sequence ID" value="GDZ96246.1"/>
    <property type="molecule type" value="Genomic_DNA"/>
</dbReference>
<accession>A0A4P5ZJB4</accession>
<gene>
    <name evidence="2" type="ORF">PA905_47360</name>
</gene>
<dbReference type="SUPFAM" id="SSF88697">
    <property type="entry name" value="PUA domain-like"/>
    <property type="match status" value="1"/>
</dbReference>
<evidence type="ECO:0000313" key="2">
    <source>
        <dbReference type="EMBL" id="GDZ96246.1"/>
    </source>
</evidence>
<dbReference type="InterPro" id="IPR002740">
    <property type="entry name" value="EVE_domain"/>
</dbReference>
<comment type="caution">
    <text evidence="2">The sequence shown here is derived from an EMBL/GenBank/DDBJ whole genome shotgun (WGS) entry which is preliminary data.</text>
</comment>
<reference evidence="3" key="1">
    <citation type="submission" date="2019-02" db="EMBL/GenBank/DDBJ databases">
        <title>Draft genome sequence of Planktothrix agardhii NIES-905.</title>
        <authorList>
            <person name="Yamaguchi H."/>
            <person name="Suzuki S."/>
            <person name="Kawachi M."/>
        </authorList>
    </citation>
    <scope>NUCLEOTIDE SEQUENCE [LARGE SCALE GENOMIC DNA]</scope>
    <source>
        <strain evidence="3">CCAP 1459/11A</strain>
    </source>
</reference>
<organism evidence="2 3">
    <name type="scientific">Planktothrix agardhii CCAP 1459/11A</name>
    <dbReference type="NCBI Taxonomy" id="282420"/>
    <lineage>
        <taxon>Bacteria</taxon>
        <taxon>Bacillati</taxon>
        <taxon>Cyanobacteriota</taxon>
        <taxon>Cyanophyceae</taxon>
        <taxon>Oscillatoriophycideae</taxon>
        <taxon>Oscillatoriales</taxon>
        <taxon>Microcoleaceae</taxon>
        <taxon>Planktothrix</taxon>
    </lineage>
</organism>
<dbReference type="AlphaFoldDB" id="A0A4P5ZJB4"/>
<sequence>MAYWLFQGNPKYYRVLDAIQDLEQIPWLVTRSAKEMSIGDKVMLWVSGQKAGIYAIAEIVELPKLLKEIPDKKYWIDQTRLGSKPQAMLKFTQKWLQKPLLRDELKKDPILKDLLVIRAPSATNFKVTLQEWERVKSLKLIEN</sequence>
<dbReference type="Proteomes" id="UP000299794">
    <property type="component" value="Unassembled WGS sequence"/>
</dbReference>
<name>A0A4P5ZJB4_PLAAG</name>
<dbReference type="RefSeq" id="WP_026798387.1">
    <property type="nucleotide sequence ID" value="NZ_BJCD01000085.1"/>
</dbReference>
<feature type="domain" description="EVE" evidence="1">
    <location>
        <begin position="2"/>
        <end position="136"/>
    </location>
</feature>
<dbReference type="InterPro" id="IPR015947">
    <property type="entry name" value="PUA-like_sf"/>
</dbReference>
<dbReference type="Gene3D" id="3.10.590.10">
    <property type="entry name" value="ph1033 like domains"/>
    <property type="match status" value="1"/>
</dbReference>
<evidence type="ECO:0000313" key="3">
    <source>
        <dbReference type="Proteomes" id="UP000299794"/>
    </source>
</evidence>
<dbReference type="Pfam" id="PF01878">
    <property type="entry name" value="EVE"/>
    <property type="match status" value="1"/>
</dbReference>
<proteinExistence type="predicted"/>
<protein>
    <recommendedName>
        <fullName evidence="1">EVE domain-containing protein</fullName>
    </recommendedName>
</protein>